<dbReference type="InterPro" id="IPR002549">
    <property type="entry name" value="AI-2E-like"/>
</dbReference>
<keyword evidence="5 6" id="KW-0472">Membrane</keyword>
<feature type="transmembrane region" description="Helical" evidence="6">
    <location>
        <begin position="297"/>
        <end position="315"/>
    </location>
</feature>
<feature type="transmembrane region" description="Helical" evidence="6">
    <location>
        <begin position="226"/>
        <end position="248"/>
    </location>
</feature>
<dbReference type="PANTHER" id="PTHR21716">
    <property type="entry name" value="TRANSMEMBRANE PROTEIN"/>
    <property type="match status" value="1"/>
</dbReference>
<dbReference type="EMBL" id="FMXQ01000001">
    <property type="protein sequence ID" value="SDB03624.1"/>
    <property type="molecule type" value="Genomic_DNA"/>
</dbReference>
<comment type="similarity">
    <text evidence="2">Belongs to the autoinducer-2 exporter (AI-2E) (TC 2.A.86) family.</text>
</comment>
<dbReference type="STRING" id="665467.SAMN02982931_00194"/>
<sequence>MGGIVERPGDGNDAEAVAAAPVRRFPPLITFSIVGTFLILLCGALYLGRALVLPIILALLLALTFMPTVRGLARRGIPEAISAILIIVMIGGMSLAASVLLAGPVTQLIEEAPRTISALREKFSYSGGTVSALIEASKQVEEMADGPDAPDKPAKVVIAQPGILSWAADTLSGIGSTLAATFVLAAFLLASGDLFLQKVVRILPTLHDKKRSVRIVHDVEFEVSRYLLTISVINICFGVIIGLAMAAFGMPNPVMWGIAAAALNFVPYLGALVAVALVAATAIVTYPTLTMAAFPPVAYLIINLAEGTVITPLILGRRLELNAVVILIALAFCGWLWGIVGVLIAVPMLVVIKVFCDHLPRLANFGEFLSGAAPAAVDAAPSAEGERPAVAGDRRDRA</sequence>
<protein>
    <submittedName>
        <fullName evidence="7">Predicted PurR-regulated permease PerM</fullName>
    </submittedName>
</protein>
<name>A0A1G6A5A4_9HYPH</name>
<accession>A0A1G6A5A4</accession>
<dbReference type="GO" id="GO:0055085">
    <property type="term" value="P:transmembrane transport"/>
    <property type="evidence" value="ECO:0007669"/>
    <property type="project" value="TreeGrafter"/>
</dbReference>
<keyword evidence="4 6" id="KW-1133">Transmembrane helix</keyword>
<feature type="transmembrane region" description="Helical" evidence="6">
    <location>
        <begin position="80"/>
        <end position="103"/>
    </location>
</feature>
<evidence type="ECO:0000256" key="3">
    <source>
        <dbReference type="ARBA" id="ARBA00022692"/>
    </source>
</evidence>
<evidence type="ECO:0000313" key="7">
    <source>
        <dbReference type="EMBL" id="SDB03624.1"/>
    </source>
</evidence>
<feature type="transmembrane region" description="Helical" evidence="6">
    <location>
        <begin position="53"/>
        <end position="73"/>
    </location>
</feature>
<evidence type="ECO:0000313" key="8">
    <source>
        <dbReference type="Proteomes" id="UP000199071"/>
    </source>
</evidence>
<dbReference type="Proteomes" id="UP000199071">
    <property type="component" value="Unassembled WGS sequence"/>
</dbReference>
<comment type="subcellular location">
    <subcellularLocation>
        <location evidence="1">Membrane</location>
        <topology evidence="1">Multi-pass membrane protein</topology>
    </subcellularLocation>
</comment>
<feature type="transmembrane region" description="Helical" evidence="6">
    <location>
        <begin position="174"/>
        <end position="196"/>
    </location>
</feature>
<evidence type="ECO:0000256" key="2">
    <source>
        <dbReference type="ARBA" id="ARBA00009773"/>
    </source>
</evidence>
<dbReference type="AlphaFoldDB" id="A0A1G6A5A4"/>
<evidence type="ECO:0000256" key="1">
    <source>
        <dbReference type="ARBA" id="ARBA00004141"/>
    </source>
</evidence>
<evidence type="ECO:0000256" key="5">
    <source>
        <dbReference type="ARBA" id="ARBA00023136"/>
    </source>
</evidence>
<feature type="transmembrane region" description="Helical" evidence="6">
    <location>
        <begin position="28"/>
        <end position="47"/>
    </location>
</feature>
<dbReference type="OrthoDB" id="9799225at2"/>
<organism evidence="7 8">
    <name type="scientific">Bauldia litoralis</name>
    <dbReference type="NCBI Taxonomy" id="665467"/>
    <lineage>
        <taxon>Bacteria</taxon>
        <taxon>Pseudomonadati</taxon>
        <taxon>Pseudomonadota</taxon>
        <taxon>Alphaproteobacteria</taxon>
        <taxon>Hyphomicrobiales</taxon>
        <taxon>Kaistiaceae</taxon>
        <taxon>Bauldia</taxon>
    </lineage>
</organism>
<evidence type="ECO:0000256" key="6">
    <source>
        <dbReference type="SAM" id="Phobius"/>
    </source>
</evidence>
<gene>
    <name evidence="7" type="ORF">SAMN02982931_00194</name>
</gene>
<feature type="transmembrane region" description="Helical" evidence="6">
    <location>
        <begin position="321"/>
        <end position="352"/>
    </location>
</feature>
<dbReference type="GO" id="GO:0016020">
    <property type="term" value="C:membrane"/>
    <property type="evidence" value="ECO:0007669"/>
    <property type="project" value="UniProtKB-SubCell"/>
</dbReference>
<dbReference type="RefSeq" id="WP_090874344.1">
    <property type="nucleotide sequence ID" value="NZ_FMXQ01000001.1"/>
</dbReference>
<reference evidence="7 8" key="1">
    <citation type="submission" date="2016-10" db="EMBL/GenBank/DDBJ databases">
        <authorList>
            <person name="de Groot N.N."/>
        </authorList>
    </citation>
    <scope>NUCLEOTIDE SEQUENCE [LARGE SCALE GENOMIC DNA]</scope>
    <source>
        <strain evidence="7 8">ATCC 35022</strain>
    </source>
</reference>
<keyword evidence="8" id="KW-1185">Reference proteome</keyword>
<feature type="transmembrane region" description="Helical" evidence="6">
    <location>
        <begin position="254"/>
        <end position="285"/>
    </location>
</feature>
<keyword evidence="3 6" id="KW-0812">Transmembrane</keyword>
<dbReference type="Pfam" id="PF01594">
    <property type="entry name" value="AI-2E_transport"/>
    <property type="match status" value="1"/>
</dbReference>
<dbReference type="PANTHER" id="PTHR21716:SF16">
    <property type="entry name" value="BLL1467 PROTEIN"/>
    <property type="match status" value="1"/>
</dbReference>
<evidence type="ECO:0000256" key="4">
    <source>
        <dbReference type="ARBA" id="ARBA00022989"/>
    </source>
</evidence>
<proteinExistence type="inferred from homology"/>